<evidence type="ECO:0000259" key="9">
    <source>
        <dbReference type="Pfam" id="PF00909"/>
    </source>
</evidence>
<keyword evidence="11" id="KW-1185">Reference proteome</keyword>
<evidence type="ECO:0000256" key="5">
    <source>
        <dbReference type="ARBA" id="ARBA00022989"/>
    </source>
</evidence>
<dbReference type="PANTHER" id="PTHR11730">
    <property type="entry name" value="AMMONIUM TRANSPORTER"/>
    <property type="match status" value="1"/>
</dbReference>
<dbReference type="Gene3D" id="1.10.3430.10">
    <property type="entry name" value="Ammonium transporter AmtB like domains"/>
    <property type="match status" value="1"/>
</dbReference>
<evidence type="ECO:0000313" key="11">
    <source>
        <dbReference type="Proteomes" id="UP000604046"/>
    </source>
</evidence>
<evidence type="ECO:0000256" key="7">
    <source>
        <dbReference type="ARBA" id="ARBA00023177"/>
    </source>
</evidence>
<dbReference type="Proteomes" id="UP000604046">
    <property type="component" value="Unassembled WGS sequence"/>
</dbReference>
<reference evidence="10" key="1">
    <citation type="submission" date="2021-02" db="EMBL/GenBank/DDBJ databases">
        <authorList>
            <person name="Dougan E. K."/>
            <person name="Rhodes N."/>
            <person name="Thang M."/>
            <person name="Chan C."/>
        </authorList>
    </citation>
    <scope>NUCLEOTIDE SEQUENCE</scope>
</reference>
<keyword evidence="7" id="KW-0924">Ammonia transport</keyword>
<keyword evidence="6 8" id="KW-0472">Membrane</keyword>
<organism evidence="10 11">
    <name type="scientific">Symbiodinium natans</name>
    <dbReference type="NCBI Taxonomy" id="878477"/>
    <lineage>
        <taxon>Eukaryota</taxon>
        <taxon>Sar</taxon>
        <taxon>Alveolata</taxon>
        <taxon>Dinophyceae</taxon>
        <taxon>Suessiales</taxon>
        <taxon>Symbiodiniaceae</taxon>
        <taxon>Symbiodinium</taxon>
    </lineage>
</organism>
<dbReference type="GO" id="GO:0008519">
    <property type="term" value="F:ammonium channel activity"/>
    <property type="evidence" value="ECO:0007669"/>
    <property type="project" value="InterPro"/>
</dbReference>
<dbReference type="GO" id="GO:0097272">
    <property type="term" value="P:ammonium homeostasis"/>
    <property type="evidence" value="ECO:0007669"/>
    <property type="project" value="TreeGrafter"/>
</dbReference>
<evidence type="ECO:0000256" key="6">
    <source>
        <dbReference type="ARBA" id="ARBA00023136"/>
    </source>
</evidence>
<comment type="similarity">
    <text evidence="2">Belongs to the ammonia transporter channel (TC 1.A.11.2) family.</text>
</comment>
<dbReference type="GO" id="GO:0005886">
    <property type="term" value="C:plasma membrane"/>
    <property type="evidence" value="ECO:0007669"/>
    <property type="project" value="TreeGrafter"/>
</dbReference>
<dbReference type="Pfam" id="PF00909">
    <property type="entry name" value="Ammonium_transp"/>
    <property type="match status" value="1"/>
</dbReference>
<feature type="domain" description="Ammonium transporter AmtB-like" evidence="9">
    <location>
        <begin position="10"/>
        <end position="198"/>
    </location>
</feature>
<dbReference type="InterPro" id="IPR024041">
    <property type="entry name" value="NH4_transpt_AmtB-like_dom"/>
</dbReference>
<dbReference type="AlphaFoldDB" id="A0A812LFZ8"/>
<dbReference type="SUPFAM" id="SSF111352">
    <property type="entry name" value="Ammonium transporter"/>
    <property type="match status" value="1"/>
</dbReference>
<keyword evidence="3" id="KW-0813">Transport</keyword>
<evidence type="ECO:0000256" key="2">
    <source>
        <dbReference type="ARBA" id="ARBA00005887"/>
    </source>
</evidence>
<evidence type="ECO:0000256" key="4">
    <source>
        <dbReference type="ARBA" id="ARBA00022692"/>
    </source>
</evidence>
<accession>A0A812LFZ8</accession>
<feature type="transmembrane region" description="Helical" evidence="8">
    <location>
        <begin position="150"/>
        <end position="175"/>
    </location>
</feature>
<comment type="subcellular location">
    <subcellularLocation>
        <location evidence="1">Membrane</location>
        <topology evidence="1">Multi-pass membrane protein</topology>
    </subcellularLocation>
</comment>
<dbReference type="EMBL" id="CAJNDS010001097">
    <property type="protein sequence ID" value="CAE7246865.1"/>
    <property type="molecule type" value="Genomic_DNA"/>
</dbReference>
<comment type="caution">
    <text evidence="10">The sequence shown here is derived from an EMBL/GenBank/DDBJ whole genome shotgun (WGS) entry which is preliminary data.</text>
</comment>
<sequence>MSDGLMGALAAQVAMNTTISAATGGLTVFMLRYAILKKYDVGGLCNGILAGLVSITAPCGNVESGSAFAIGLIGGIVYQAASMFLQKLEIDDPVDASPVHGFCGIWGCLAQGLFDWGKGFDTYHGWSGFSCMPVSETDSTCQSGIAGTALGAQCILVIMVILWAGSLSGIAFFCLKMTGKLRIDEDTEEVGMDVKQHSPPKAYAIGQALSKEKQVEQGTTELTQVLTGKTVVFNDYSWGGNEPQESIEEKMQKAWNASEREENHALIKEVAAVLKKYPSLQLRLKGISSGRGMNNHVTEAAFSKDYSTDFPDEPMDKREPYAHGRVLSIKRMLKKEGIKADRLISEIVVASGSKVEMSVE</sequence>
<dbReference type="OrthoDB" id="534912at2759"/>
<dbReference type="InterPro" id="IPR029020">
    <property type="entry name" value="Ammonium/urea_transptr"/>
</dbReference>
<evidence type="ECO:0000256" key="8">
    <source>
        <dbReference type="SAM" id="Phobius"/>
    </source>
</evidence>
<protein>
    <submittedName>
        <fullName evidence="10">AMT1-3 protein</fullName>
    </submittedName>
</protein>
<evidence type="ECO:0000313" key="10">
    <source>
        <dbReference type="EMBL" id="CAE7246865.1"/>
    </source>
</evidence>
<keyword evidence="5 8" id="KW-1133">Transmembrane helix</keyword>
<name>A0A812LFZ8_9DINO</name>
<gene>
    <name evidence="10" type="primary">AMT1-3</name>
    <name evidence="10" type="ORF">SNAT2548_LOCUS11774</name>
</gene>
<dbReference type="PANTHER" id="PTHR11730:SF6">
    <property type="entry name" value="AMMONIUM TRANSPORTER"/>
    <property type="match status" value="1"/>
</dbReference>
<proteinExistence type="inferred from homology"/>
<evidence type="ECO:0000256" key="1">
    <source>
        <dbReference type="ARBA" id="ARBA00004141"/>
    </source>
</evidence>
<evidence type="ECO:0000256" key="3">
    <source>
        <dbReference type="ARBA" id="ARBA00022448"/>
    </source>
</evidence>
<keyword evidence="4 8" id="KW-0812">Transmembrane</keyword>